<dbReference type="SUPFAM" id="SSF51905">
    <property type="entry name" value="FAD/NAD(P)-binding domain"/>
    <property type="match status" value="1"/>
</dbReference>
<dbReference type="FunFam" id="3.50.50.60:FF:000020">
    <property type="entry name" value="D-amino acid dehydrogenase"/>
    <property type="match status" value="1"/>
</dbReference>
<dbReference type="EMBL" id="QYUK01000011">
    <property type="protein sequence ID" value="RJF88784.1"/>
    <property type="molecule type" value="Genomic_DNA"/>
</dbReference>
<dbReference type="OrthoDB" id="9805337at2"/>
<dbReference type="GO" id="GO:0055130">
    <property type="term" value="P:D-alanine catabolic process"/>
    <property type="evidence" value="ECO:0007669"/>
    <property type="project" value="TreeGrafter"/>
</dbReference>
<dbReference type="GO" id="GO:0005886">
    <property type="term" value="C:plasma membrane"/>
    <property type="evidence" value="ECO:0007669"/>
    <property type="project" value="TreeGrafter"/>
</dbReference>
<dbReference type="Gene3D" id="3.50.50.60">
    <property type="entry name" value="FAD/NAD(P)-binding domain"/>
    <property type="match status" value="2"/>
</dbReference>
<comment type="caution">
    <text evidence="9">The sequence shown here is derived from an EMBL/GenBank/DDBJ whole genome shotgun (WGS) entry which is preliminary data.</text>
</comment>
<dbReference type="HAMAP" id="MF_01202">
    <property type="entry name" value="DadA"/>
    <property type="match status" value="1"/>
</dbReference>
<dbReference type="InterPro" id="IPR023080">
    <property type="entry name" value="DadA"/>
</dbReference>
<accession>A0A418WFI9</accession>
<keyword evidence="5 7" id="KW-0560">Oxidoreductase</keyword>
<name>A0A418WFI9_9PROT</name>
<dbReference type="EC" id="1.4.99.-" evidence="7"/>
<keyword evidence="3 7" id="KW-0285">Flavoprotein</keyword>
<evidence type="ECO:0000256" key="7">
    <source>
        <dbReference type="HAMAP-Rule" id="MF_01202"/>
    </source>
</evidence>
<dbReference type="InterPro" id="IPR036188">
    <property type="entry name" value="FAD/NAD-bd_sf"/>
</dbReference>
<feature type="binding site" evidence="7">
    <location>
        <begin position="3"/>
        <end position="17"/>
    </location>
    <ligand>
        <name>FAD</name>
        <dbReference type="ChEBI" id="CHEBI:57692"/>
    </ligand>
</feature>
<comment type="function">
    <text evidence="7">Oxidative deamination of D-amino acids.</text>
</comment>
<dbReference type="PANTHER" id="PTHR13847">
    <property type="entry name" value="SARCOSINE DEHYDROGENASE-RELATED"/>
    <property type="match status" value="1"/>
</dbReference>
<sequence length="417" mass="44148">MKIAILGSGVIGVTSAYYLAEAGHEVVVVDRQPGPALETSFANAGEVSPGYASPWAGPGVPLKAVKWVTMRHGPLVVRPKLSPAMWIWIAQMLRNCTSARYALNKSRMVRLAEYSRDVLRALRAETGIAYDERTQGTLQLFRTQAQVDGAAGDIAVLKDYGVPFEVLDPAGCTVAEPALAAVREKIRGGLRLPGDETGDCQMFTTRLAGLAAALGVTFRYGVDIQGLTTEGDRIAAIATAGGPVTADAYVVALGSYSPLLLKPIGLSLPVYPVKGYSITLPVTQAAAAPVSTVMDETYKVAITRLGERIRVGGTAELSGYDLALRNARQATLVHSASDLFPQGGDFAQASFWCGLRPMTPDGTPVIGATRYRNLHLNTGHGTLGWTMACGSGRVLADLISGKTPDIDTSDLGIARYR</sequence>
<dbReference type="NCBIfam" id="NF001933">
    <property type="entry name" value="PRK00711.1"/>
    <property type="match status" value="1"/>
</dbReference>
<evidence type="ECO:0000313" key="10">
    <source>
        <dbReference type="Proteomes" id="UP000284605"/>
    </source>
</evidence>
<protein>
    <recommendedName>
        <fullName evidence="7">D-amino acid dehydrogenase</fullName>
        <ecNumber evidence="7">1.4.99.-</ecNumber>
    </recommendedName>
</protein>
<evidence type="ECO:0000256" key="4">
    <source>
        <dbReference type="ARBA" id="ARBA00022827"/>
    </source>
</evidence>
<dbReference type="SUPFAM" id="SSF54373">
    <property type="entry name" value="FAD-linked reductases, C-terminal domain"/>
    <property type="match status" value="1"/>
</dbReference>
<dbReference type="GO" id="GO:0005737">
    <property type="term" value="C:cytoplasm"/>
    <property type="evidence" value="ECO:0007669"/>
    <property type="project" value="TreeGrafter"/>
</dbReference>
<organism evidence="9 10">
    <name type="scientific">Oleomonas cavernae</name>
    <dbReference type="NCBI Taxonomy" id="2320859"/>
    <lineage>
        <taxon>Bacteria</taxon>
        <taxon>Pseudomonadati</taxon>
        <taxon>Pseudomonadota</taxon>
        <taxon>Alphaproteobacteria</taxon>
        <taxon>Acetobacterales</taxon>
        <taxon>Acetobacteraceae</taxon>
        <taxon>Oleomonas</taxon>
    </lineage>
</organism>
<evidence type="ECO:0000313" key="9">
    <source>
        <dbReference type="EMBL" id="RJF88784.1"/>
    </source>
</evidence>
<gene>
    <name evidence="7" type="primary">dadA</name>
    <name evidence="9" type="ORF">D3874_18810</name>
</gene>
<dbReference type="Gene3D" id="3.30.9.10">
    <property type="entry name" value="D-Amino Acid Oxidase, subunit A, domain 2"/>
    <property type="match status" value="1"/>
</dbReference>
<evidence type="ECO:0000259" key="8">
    <source>
        <dbReference type="Pfam" id="PF01266"/>
    </source>
</evidence>
<evidence type="ECO:0000256" key="3">
    <source>
        <dbReference type="ARBA" id="ARBA00022630"/>
    </source>
</evidence>
<comment type="similarity">
    <text evidence="2 7">Belongs to the DadA oxidoreductase family.</text>
</comment>
<dbReference type="RefSeq" id="WP_119779614.1">
    <property type="nucleotide sequence ID" value="NZ_QYUK01000011.1"/>
</dbReference>
<dbReference type="PANTHER" id="PTHR13847:SF280">
    <property type="entry name" value="D-AMINO ACID DEHYDROGENASE"/>
    <property type="match status" value="1"/>
</dbReference>
<dbReference type="Proteomes" id="UP000284605">
    <property type="component" value="Unassembled WGS sequence"/>
</dbReference>
<evidence type="ECO:0000256" key="2">
    <source>
        <dbReference type="ARBA" id="ARBA00009410"/>
    </source>
</evidence>
<comment type="catalytic activity">
    <reaction evidence="6 7">
        <text>a D-alpha-amino acid + A + H2O = a 2-oxocarboxylate + AH2 + NH4(+)</text>
        <dbReference type="Rhea" id="RHEA:18125"/>
        <dbReference type="ChEBI" id="CHEBI:13193"/>
        <dbReference type="ChEBI" id="CHEBI:15377"/>
        <dbReference type="ChEBI" id="CHEBI:17499"/>
        <dbReference type="ChEBI" id="CHEBI:28938"/>
        <dbReference type="ChEBI" id="CHEBI:35179"/>
        <dbReference type="ChEBI" id="CHEBI:59871"/>
    </reaction>
</comment>
<dbReference type="InterPro" id="IPR006076">
    <property type="entry name" value="FAD-dep_OxRdtase"/>
</dbReference>
<proteinExistence type="inferred from homology"/>
<dbReference type="AlphaFoldDB" id="A0A418WFI9"/>
<keyword evidence="10" id="KW-1185">Reference proteome</keyword>
<feature type="domain" description="FAD dependent oxidoreductase" evidence="8">
    <location>
        <begin position="2"/>
        <end position="398"/>
    </location>
</feature>
<dbReference type="Pfam" id="PF01266">
    <property type="entry name" value="DAO"/>
    <property type="match status" value="1"/>
</dbReference>
<keyword evidence="4 7" id="KW-0274">FAD</keyword>
<comment type="cofactor">
    <cofactor evidence="1 7">
        <name>FAD</name>
        <dbReference type="ChEBI" id="CHEBI:57692"/>
    </cofactor>
</comment>
<evidence type="ECO:0000256" key="5">
    <source>
        <dbReference type="ARBA" id="ARBA00023002"/>
    </source>
</evidence>
<reference evidence="9 10" key="1">
    <citation type="submission" date="2018-09" db="EMBL/GenBank/DDBJ databases">
        <authorList>
            <person name="Zhu H."/>
        </authorList>
    </citation>
    <scope>NUCLEOTIDE SEQUENCE [LARGE SCALE GENOMIC DNA]</scope>
    <source>
        <strain evidence="9 10">K1W22B-8</strain>
    </source>
</reference>
<evidence type="ECO:0000256" key="6">
    <source>
        <dbReference type="ARBA" id="ARBA00047884"/>
    </source>
</evidence>
<evidence type="ECO:0000256" key="1">
    <source>
        <dbReference type="ARBA" id="ARBA00001974"/>
    </source>
</evidence>
<dbReference type="GO" id="GO:0008718">
    <property type="term" value="F:D-amino-acid dehydrogenase activity"/>
    <property type="evidence" value="ECO:0007669"/>
    <property type="project" value="UniProtKB-UniRule"/>
</dbReference>